<accession>A0A165NZV0</accession>
<reference evidence="1 2" key="1">
    <citation type="journal article" date="2016" name="Mol. Biol. Evol.">
        <title>Comparative Genomics of Early-Diverging Mushroom-Forming Fungi Provides Insights into the Origins of Lignocellulose Decay Capabilities.</title>
        <authorList>
            <person name="Nagy L.G."/>
            <person name="Riley R."/>
            <person name="Tritt A."/>
            <person name="Adam C."/>
            <person name="Daum C."/>
            <person name="Floudas D."/>
            <person name="Sun H."/>
            <person name="Yadav J.S."/>
            <person name="Pangilinan J."/>
            <person name="Larsson K.H."/>
            <person name="Matsuura K."/>
            <person name="Barry K."/>
            <person name="Labutti K."/>
            <person name="Kuo R."/>
            <person name="Ohm R.A."/>
            <person name="Bhattacharya S.S."/>
            <person name="Shirouzu T."/>
            <person name="Yoshinaga Y."/>
            <person name="Martin F.M."/>
            <person name="Grigoriev I.V."/>
            <person name="Hibbett D.S."/>
        </authorList>
    </citation>
    <scope>NUCLEOTIDE SEQUENCE [LARGE SCALE GENOMIC DNA]</scope>
    <source>
        <strain evidence="1 2">L-15889</strain>
    </source>
</reference>
<keyword evidence="2" id="KW-1185">Reference proteome</keyword>
<dbReference type="OrthoDB" id="4478223at2759"/>
<sequence>MPAQECNVHPPMFTDAMPVAAVIASCPLSESSARHCSMIARRRTDFPVPAEPVKKTLRPDITILRTSRCSSDSVIDGRLGATGRGVAFSFEFMSGNVRLRGGLR</sequence>
<protein>
    <submittedName>
        <fullName evidence="1">Uncharacterized protein</fullName>
    </submittedName>
</protein>
<organism evidence="1 2">
    <name type="scientific">Daedalea quercina L-15889</name>
    <dbReference type="NCBI Taxonomy" id="1314783"/>
    <lineage>
        <taxon>Eukaryota</taxon>
        <taxon>Fungi</taxon>
        <taxon>Dikarya</taxon>
        <taxon>Basidiomycota</taxon>
        <taxon>Agaricomycotina</taxon>
        <taxon>Agaricomycetes</taxon>
        <taxon>Polyporales</taxon>
        <taxon>Fomitopsis</taxon>
    </lineage>
</organism>
<evidence type="ECO:0000313" key="2">
    <source>
        <dbReference type="Proteomes" id="UP000076727"/>
    </source>
</evidence>
<proteinExistence type="predicted"/>
<evidence type="ECO:0000313" key="1">
    <source>
        <dbReference type="EMBL" id="KZT67584.1"/>
    </source>
</evidence>
<dbReference type="Proteomes" id="UP000076727">
    <property type="component" value="Unassembled WGS sequence"/>
</dbReference>
<gene>
    <name evidence="1" type="ORF">DAEQUDRAFT_728801</name>
</gene>
<name>A0A165NZV0_9APHY</name>
<dbReference type="AlphaFoldDB" id="A0A165NZV0"/>
<dbReference type="EMBL" id="KV429074">
    <property type="protein sequence ID" value="KZT67584.1"/>
    <property type="molecule type" value="Genomic_DNA"/>
</dbReference>